<dbReference type="InParanoid" id="A0A1P8AUG0"/>
<proteinExistence type="predicted"/>
<dbReference type="Proteomes" id="UP000006548">
    <property type="component" value="Chromosome 1"/>
</dbReference>
<gene>
    <name evidence="1 2" type="ordered locus">At1g23985</name>
</gene>
<dbReference type="TAIR" id="AT1G23985"/>
<keyword evidence="3" id="KW-1185">Reference proteome</keyword>
<evidence type="ECO:0000313" key="2">
    <source>
        <dbReference type="EMBL" id="ANM60292.1"/>
    </source>
</evidence>
<evidence type="ECO:0000313" key="3">
    <source>
        <dbReference type="Proteomes" id="UP000006548"/>
    </source>
</evidence>
<reference evidence="3" key="2">
    <citation type="journal article" date="2017" name="Plant J.">
        <title>Araport11: a complete reannotation of the Arabidopsis thaliana reference genome.</title>
        <authorList>
            <person name="Cheng C.Y."/>
            <person name="Krishnakumar V."/>
            <person name="Chan A.P."/>
            <person name="Thibaud-Nissen F."/>
            <person name="Schobel S."/>
            <person name="Town C.D."/>
        </authorList>
    </citation>
    <scope>GENOME REANNOTATION</scope>
    <source>
        <strain evidence="3">cv. Columbia</strain>
    </source>
</reference>
<dbReference type="SMR" id="A0A1P8AUG0"/>
<organism evidence="2 3">
    <name type="scientific">Arabidopsis thaliana</name>
    <name type="common">Mouse-ear cress</name>
    <dbReference type="NCBI Taxonomy" id="3702"/>
    <lineage>
        <taxon>Eukaryota</taxon>
        <taxon>Viridiplantae</taxon>
        <taxon>Streptophyta</taxon>
        <taxon>Embryophyta</taxon>
        <taxon>Tracheophyta</taxon>
        <taxon>Spermatophyta</taxon>
        <taxon>Magnoliopsida</taxon>
        <taxon>eudicotyledons</taxon>
        <taxon>Gunneridae</taxon>
        <taxon>Pentapetalae</taxon>
        <taxon>rosids</taxon>
        <taxon>malvids</taxon>
        <taxon>Brassicales</taxon>
        <taxon>Brassicaceae</taxon>
        <taxon>Camelineae</taxon>
        <taxon>Arabidopsis</taxon>
    </lineage>
</organism>
<dbReference type="EMBL" id="CP002684">
    <property type="protein sequence ID" value="ANM60292.1"/>
    <property type="molecule type" value="Genomic_DNA"/>
</dbReference>
<dbReference type="KEGG" id="ath:AT1G23985"/>
<evidence type="ECO:0000313" key="1">
    <source>
        <dbReference type="Araport" id="AT1G23985"/>
    </source>
</evidence>
<dbReference type="AlphaFoldDB" id="A0A1P8AUG0"/>
<dbReference type="Araport" id="AT1G23985"/>
<accession>A0A1P8AUG0</accession>
<protein>
    <submittedName>
        <fullName evidence="2">Uncharacterized protein</fullName>
    </submittedName>
</protein>
<reference evidence="2 3" key="1">
    <citation type="journal article" date="2000" name="Nature">
        <title>Sequence and analysis of chromosome 1 of the plant Arabidopsis thaliana.</title>
        <authorList>
            <person name="Theologis A."/>
            <person name="Ecker J.R."/>
            <person name="Palm C.J."/>
            <person name="Federspiel N.A."/>
            <person name="Kaul S."/>
            <person name="White O."/>
            <person name="Alonso J."/>
            <person name="Altafi H."/>
            <person name="Araujo R."/>
            <person name="Bowman C.L."/>
            <person name="Brooks S.Y."/>
            <person name="Buehler E."/>
            <person name="Chan A."/>
            <person name="Chao Q."/>
            <person name="Chen H."/>
            <person name="Cheuk R.F."/>
            <person name="Chin C.W."/>
            <person name="Chung M.K."/>
            <person name="Conn L."/>
            <person name="Conway A.B."/>
            <person name="Conway A.R."/>
            <person name="Creasy T.H."/>
            <person name="Dewar K."/>
            <person name="Dunn P."/>
            <person name="Etgu P."/>
            <person name="Feldblyum T.V."/>
            <person name="Feng J."/>
            <person name="Fong B."/>
            <person name="Fujii C.Y."/>
            <person name="Gill J.E."/>
            <person name="Goldsmith A.D."/>
            <person name="Haas B."/>
            <person name="Hansen N.F."/>
            <person name="Hughes B."/>
            <person name="Huizar L."/>
            <person name="Hunter J.L."/>
            <person name="Jenkins J."/>
            <person name="Johnson-Hopson C."/>
            <person name="Khan S."/>
            <person name="Khaykin E."/>
            <person name="Kim C.J."/>
            <person name="Koo H.L."/>
            <person name="Kremenetskaia I."/>
            <person name="Kurtz D.B."/>
            <person name="Kwan A."/>
            <person name="Lam B."/>
            <person name="Langin-Hooper S."/>
            <person name="Lee A."/>
            <person name="Lee J.M."/>
            <person name="Lenz C.A."/>
            <person name="Li J.H."/>
            <person name="Li Y."/>
            <person name="Lin X."/>
            <person name="Liu S.X."/>
            <person name="Liu Z.A."/>
            <person name="Luros J.S."/>
            <person name="Maiti R."/>
            <person name="Marziali A."/>
            <person name="Militscher J."/>
            <person name="Miranda M."/>
            <person name="Nguyen M."/>
            <person name="Nierman W.C."/>
            <person name="Osborne B.I."/>
            <person name="Pai G."/>
            <person name="Peterson J."/>
            <person name="Pham P.K."/>
            <person name="Rizzo M."/>
            <person name="Rooney T."/>
            <person name="Rowley D."/>
            <person name="Sakano H."/>
            <person name="Salzberg S.L."/>
            <person name="Schwartz J.R."/>
            <person name="Shinn P."/>
            <person name="Southwick A.M."/>
            <person name="Sun H."/>
            <person name="Tallon L.J."/>
            <person name="Tambunga G."/>
            <person name="Toriumi M.J."/>
            <person name="Town C.D."/>
            <person name="Utterback T."/>
            <person name="Van Aken S."/>
            <person name="Vaysberg M."/>
            <person name="Vysotskaia V.S."/>
            <person name="Walker M."/>
            <person name="Wu D."/>
            <person name="Yu G."/>
            <person name="Fraser C.M."/>
            <person name="Venter J.C."/>
            <person name="Davis R.W."/>
        </authorList>
    </citation>
    <scope>NUCLEOTIDE SEQUENCE [LARGE SCALE GENOMIC DNA]</scope>
    <source>
        <strain evidence="3">cv. Columbia</strain>
    </source>
</reference>
<dbReference type="RefSeq" id="NP_001322590.1">
    <property type="nucleotide sequence ID" value="NM_001332629.1"/>
</dbReference>
<sequence>MEMKELLKLSLMKKITDKRTMMKRMMGLIRLLPPEEEEEEESGDWRRSRRRRDLIQVVISIGLDLTRRIKEDEE</sequence>
<name>A0A1P8AUG0_ARATH</name>
<dbReference type="GeneID" id="28717263"/>